<reference evidence="2" key="1">
    <citation type="submission" date="2023-04" db="EMBL/GenBank/DDBJ databases">
        <title>Genomic analysis of Lactococcus garvieae isolates.</title>
        <authorList>
            <person name="Zhanghang C."/>
        </authorList>
    </citation>
    <scope>NUCLEOTIDE SEQUENCE</scope>
    <source>
        <strain evidence="2">ZB-1</strain>
    </source>
</reference>
<dbReference type="InterPro" id="IPR035901">
    <property type="entry name" value="GIY-YIG_endonuc_sf"/>
</dbReference>
<organism evidence="2 3">
    <name type="scientific">Lactococcus garvieae</name>
    <dbReference type="NCBI Taxonomy" id="1363"/>
    <lineage>
        <taxon>Bacteria</taxon>
        <taxon>Bacillati</taxon>
        <taxon>Bacillota</taxon>
        <taxon>Bacilli</taxon>
        <taxon>Lactobacillales</taxon>
        <taxon>Streptococcaceae</taxon>
        <taxon>Lactococcus</taxon>
    </lineage>
</organism>
<dbReference type="RefSeq" id="WP_265150766.1">
    <property type="nucleotide sequence ID" value="NZ_AP026069.1"/>
</dbReference>
<dbReference type="SUPFAM" id="SSF52540">
    <property type="entry name" value="P-loop containing nucleoside triphosphate hydrolases"/>
    <property type="match status" value="1"/>
</dbReference>
<dbReference type="SUPFAM" id="SSF82771">
    <property type="entry name" value="GIY-YIG endonuclease"/>
    <property type="match status" value="1"/>
</dbReference>
<dbReference type="Pfam" id="PF09848">
    <property type="entry name" value="SLFN-g3_helicase"/>
    <property type="match status" value="1"/>
</dbReference>
<evidence type="ECO:0000313" key="3">
    <source>
        <dbReference type="Proteomes" id="UP001157396"/>
    </source>
</evidence>
<dbReference type="InterPro" id="IPR027417">
    <property type="entry name" value="P-loop_NTPase"/>
</dbReference>
<gene>
    <name evidence="2" type="ORF">QHR29_01780</name>
</gene>
<dbReference type="Proteomes" id="UP001157396">
    <property type="component" value="Unassembled WGS sequence"/>
</dbReference>
<dbReference type="Gene3D" id="3.40.50.300">
    <property type="entry name" value="P-loop containing nucleotide triphosphate hydrolases"/>
    <property type="match status" value="1"/>
</dbReference>
<name>A0AA43T971_9LACT</name>
<dbReference type="Pfam" id="PF01541">
    <property type="entry name" value="GIY-YIG"/>
    <property type="match status" value="1"/>
</dbReference>
<proteinExistence type="predicted"/>
<accession>A0AA43T971</accession>
<dbReference type="CDD" id="cd10439">
    <property type="entry name" value="GIY-YIG_COG3410"/>
    <property type="match status" value="1"/>
</dbReference>
<evidence type="ECO:0000259" key="1">
    <source>
        <dbReference type="PROSITE" id="PS50164"/>
    </source>
</evidence>
<evidence type="ECO:0000313" key="2">
    <source>
        <dbReference type="EMBL" id="MDH7959209.1"/>
    </source>
</evidence>
<dbReference type="InterPro" id="IPR018647">
    <property type="entry name" value="SLFN_3-like_DNA/RNA_helicase"/>
</dbReference>
<protein>
    <submittedName>
        <fullName evidence="2">DUF2075 domain-containing protein</fullName>
    </submittedName>
</protein>
<dbReference type="InterPro" id="IPR000305">
    <property type="entry name" value="GIY-YIG_endonuc"/>
</dbReference>
<dbReference type="EMBL" id="JARYTV010000001">
    <property type="protein sequence ID" value="MDH7959209.1"/>
    <property type="molecule type" value="Genomic_DNA"/>
</dbReference>
<sequence length="582" mass="68226">MEIEEPIIYEVTYNENFYKNFQDNLYNLSEKDRKYIENYPTVYIIYNKMGKIFTIYVGETIKIKNRTYQHLKQDVKFREDFKNLADAKNSMMIIIAHHHFNKSLTLDIENRLMHYLSSKDNTRLYNRSTNPQDSYYLDWELEEIFSKIWEKLRVKNSELFPDKNQIKESALFKNSPFHKLTSEQLDIRQEIIIRVTSLLSQNKAGQLLLIDGEAGSGKTVLMSSLFYELSKLSQENSENPVIAKLGKKQYLLVNHDEQLKVYRQLVQKLKLSKTYNEIVAKPTHFIKTISPKEKVDIVIIDEAHLLWTQGKQAYQGKNHLKDILERAKVVVAVFDKKQVLSREQYISNEEYLNLVHTTNLENNYFHLENQLRINANHQTINWIRTLIDKQNILPIPHDEQYDLKVFDNSLVMYEALRKKALDEGKGLSRLIATFDWPYTKGKKTTEGDYWRVKTKELNLPWNLQLPVERTEKNKAWAEQKQTINEVGSTFTIQGFDLNIAGVIIGPSVKYRNGKIVFDSSESKNIKATQRRKVENGKMLDISNYLLKNELNVLLTRGVNGLYIYAVDKELRMALCKAQKGEI</sequence>
<feature type="domain" description="GIY-YIG" evidence="1">
    <location>
        <begin position="38"/>
        <end position="122"/>
    </location>
</feature>
<dbReference type="PROSITE" id="PS50164">
    <property type="entry name" value="GIY_YIG"/>
    <property type="match status" value="1"/>
</dbReference>
<dbReference type="AlphaFoldDB" id="A0AA43T971"/>
<comment type="caution">
    <text evidence="2">The sequence shown here is derived from an EMBL/GenBank/DDBJ whole genome shotgun (WGS) entry which is preliminary data.</text>
</comment>